<dbReference type="Pfam" id="PF02687">
    <property type="entry name" value="FtsX"/>
    <property type="match status" value="1"/>
</dbReference>
<comment type="subcellular location">
    <subcellularLocation>
        <location evidence="1">Cell membrane</location>
        <topology evidence="1">Multi-pass membrane protein</topology>
    </subcellularLocation>
</comment>
<feature type="transmembrane region" description="Helical" evidence="7">
    <location>
        <begin position="293"/>
        <end position="319"/>
    </location>
</feature>
<evidence type="ECO:0000256" key="3">
    <source>
        <dbReference type="ARBA" id="ARBA00022475"/>
    </source>
</evidence>
<evidence type="ECO:0000256" key="7">
    <source>
        <dbReference type="SAM" id="Phobius"/>
    </source>
</evidence>
<feature type="transmembrane region" description="Helical" evidence="7">
    <location>
        <begin position="36"/>
        <end position="57"/>
    </location>
</feature>
<keyword evidence="3" id="KW-1003">Cell membrane</keyword>
<organism evidence="10 11">
    <name type="scientific">Xenorhabdus lircayensis</name>
    <dbReference type="NCBI Taxonomy" id="2763499"/>
    <lineage>
        <taxon>Bacteria</taxon>
        <taxon>Pseudomonadati</taxon>
        <taxon>Pseudomonadota</taxon>
        <taxon>Gammaproteobacteria</taxon>
        <taxon>Enterobacterales</taxon>
        <taxon>Morganellaceae</taxon>
        <taxon>Xenorhabdus</taxon>
    </lineage>
</organism>
<dbReference type="EMBL" id="JACOII010000044">
    <property type="protein sequence ID" value="MBI6549584.1"/>
    <property type="molecule type" value="Genomic_DNA"/>
</dbReference>
<dbReference type="PANTHER" id="PTHR30489">
    <property type="entry name" value="LIPOPROTEIN-RELEASING SYSTEM TRANSMEMBRANE PROTEIN LOLE"/>
    <property type="match status" value="1"/>
</dbReference>
<protein>
    <submittedName>
        <fullName evidence="10">FtsX-like permease family protein</fullName>
    </submittedName>
</protein>
<keyword evidence="11" id="KW-1185">Reference proteome</keyword>
<evidence type="ECO:0000313" key="10">
    <source>
        <dbReference type="EMBL" id="MBI6549584.1"/>
    </source>
</evidence>
<evidence type="ECO:0000259" key="9">
    <source>
        <dbReference type="Pfam" id="PF12704"/>
    </source>
</evidence>
<proteinExistence type="inferred from homology"/>
<name>A0ABS0U6S6_9GAMM</name>
<accession>A0ABS0U6S6</accession>
<dbReference type="InterPro" id="IPR025857">
    <property type="entry name" value="MacB_PCD"/>
</dbReference>
<feature type="transmembrane region" description="Helical" evidence="7">
    <location>
        <begin position="340"/>
        <end position="371"/>
    </location>
</feature>
<sequence>MENKVSSQSVNGAVARPSRWLLPRMALADLVYDRKVALCIIFSLIAVITPLLLLFGLKNGIVHQLRHTLLDDPRTREVRMLGNGNYDHTWLMQLAERPDVSFVIPLTRSLNTQADLVRNNQHFVSNAEVIPTALHDPLLINARIPQNAQQVVLSANAAERLQVKVGDNLRLVIARKRDGLNERAQHTLTVIDVIDGAKFSRPAAFVTLPLLVAMEDYRDGYQVALFNTHNVNEHNVNAHDGKPARERTSFAKARLYASNIDTVEALADWLQQQNIETVTQQAQIESVRAIDHVLGLIFTVIAWISAIGCIASLVGAFMANIDRKRKDMAVLRLLGFRREAVVLFILIQALFLTGSAWGVGLLLYFFASQLFNSALGASLPETAFVCHLEPLHLIVALLTVLAVALGVAAVGALRALKIEPAESLREI</sequence>
<evidence type="ECO:0000256" key="4">
    <source>
        <dbReference type="ARBA" id="ARBA00022692"/>
    </source>
</evidence>
<comment type="caution">
    <text evidence="10">The sequence shown here is derived from an EMBL/GenBank/DDBJ whole genome shotgun (WGS) entry which is preliminary data.</text>
</comment>
<dbReference type="Pfam" id="PF12704">
    <property type="entry name" value="MacB_PCD"/>
    <property type="match status" value="1"/>
</dbReference>
<comment type="similarity">
    <text evidence="2">Belongs to the ABC-4 integral membrane protein family. LolC/E subfamily.</text>
</comment>
<keyword evidence="4 7" id="KW-0812">Transmembrane</keyword>
<feature type="transmembrane region" description="Helical" evidence="7">
    <location>
        <begin position="391"/>
        <end position="416"/>
    </location>
</feature>
<dbReference type="InterPro" id="IPR051447">
    <property type="entry name" value="Lipoprotein-release_system"/>
</dbReference>
<dbReference type="InterPro" id="IPR003838">
    <property type="entry name" value="ABC3_permease_C"/>
</dbReference>
<gene>
    <name evidence="10" type="ORF">H8A87_12870</name>
</gene>
<keyword evidence="6 7" id="KW-0472">Membrane</keyword>
<evidence type="ECO:0000256" key="2">
    <source>
        <dbReference type="ARBA" id="ARBA00005236"/>
    </source>
</evidence>
<keyword evidence="5 7" id="KW-1133">Transmembrane helix</keyword>
<feature type="domain" description="MacB-like periplasmic core" evidence="9">
    <location>
        <begin position="37"/>
        <end position="217"/>
    </location>
</feature>
<evidence type="ECO:0000256" key="6">
    <source>
        <dbReference type="ARBA" id="ARBA00023136"/>
    </source>
</evidence>
<evidence type="ECO:0000256" key="5">
    <source>
        <dbReference type="ARBA" id="ARBA00022989"/>
    </source>
</evidence>
<evidence type="ECO:0000313" key="11">
    <source>
        <dbReference type="Proteomes" id="UP000696184"/>
    </source>
</evidence>
<dbReference type="PANTHER" id="PTHR30489:SF0">
    <property type="entry name" value="LIPOPROTEIN-RELEASING SYSTEM TRANSMEMBRANE PROTEIN LOLE"/>
    <property type="match status" value="1"/>
</dbReference>
<dbReference type="Proteomes" id="UP000696184">
    <property type="component" value="Unassembled WGS sequence"/>
</dbReference>
<reference evidence="10 11" key="1">
    <citation type="submission" date="2020-08" db="EMBL/GenBank/DDBJ databases">
        <title>Description of Xenorhabdus lircayensis sp. nov., the symbiotic bacterium associated with the entomopathogenic nematode Steirnernema unicornum.</title>
        <authorList>
            <person name="Castaneda-Alvarez C."/>
            <person name="Prodan S."/>
            <person name="Zamorano A."/>
            <person name="San-Blas E."/>
            <person name="Aballay E."/>
        </authorList>
    </citation>
    <scope>NUCLEOTIDE SEQUENCE [LARGE SCALE GENOMIC DNA]</scope>
    <source>
        <strain evidence="10 11">VLS</strain>
    </source>
</reference>
<feature type="domain" description="ABC3 transporter permease C-terminal" evidence="8">
    <location>
        <begin position="300"/>
        <end position="420"/>
    </location>
</feature>
<evidence type="ECO:0000259" key="8">
    <source>
        <dbReference type="Pfam" id="PF02687"/>
    </source>
</evidence>
<evidence type="ECO:0000256" key="1">
    <source>
        <dbReference type="ARBA" id="ARBA00004651"/>
    </source>
</evidence>